<name>A0A0A7G1W5_9CLOT</name>
<dbReference type="KEGG" id="cbv:U729_2337"/>
<evidence type="ECO:0000313" key="1">
    <source>
        <dbReference type="EMBL" id="AIY84996.1"/>
    </source>
</evidence>
<keyword evidence="2" id="KW-1185">Reference proteome</keyword>
<proteinExistence type="predicted"/>
<dbReference type="HOGENOM" id="CLU_3041990_0_0_9"/>
<evidence type="ECO:0000313" key="2">
    <source>
        <dbReference type="Proteomes" id="UP000030635"/>
    </source>
</evidence>
<dbReference type="AlphaFoldDB" id="A0A0A7G1W5"/>
<dbReference type="Proteomes" id="UP000030635">
    <property type="component" value="Chromosome"/>
</dbReference>
<dbReference type="EMBL" id="CP006905">
    <property type="protein sequence ID" value="AIY84996.1"/>
    <property type="molecule type" value="Genomic_DNA"/>
</dbReference>
<evidence type="ECO:0008006" key="3">
    <source>
        <dbReference type="Google" id="ProtNLM"/>
    </source>
</evidence>
<reference evidence="1 2" key="1">
    <citation type="journal article" date="2015" name="Infect. Genet. Evol.">
        <title>Genomic sequences of six botulinum neurotoxin-producing strains representing three clostridial species illustrate the mobility and diversity of botulinum neurotoxin genes.</title>
        <authorList>
            <person name="Smith T.J."/>
            <person name="Hill K.K."/>
            <person name="Xie G."/>
            <person name="Foley B.T."/>
            <person name="Williamson C.H."/>
            <person name="Foster J.T."/>
            <person name="Johnson S.L."/>
            <person name="Chertkov O."/>
            <person name="Teshima H."/>
            <person name="Gibbons H.S."/>
            <person name="Johnsky L.A."/>
            <person name="Karavis M.A."/>
            <person name="Smith L.A."/>
        </authorList>
    </citation>
    <scope>NUCLEOTIDE SEQUENCE [LARGE SCALE GENOMIC DNA]</scope>
    <source>
        <strain evidence="1">Sullivan</strain>
    </source>
</reference>
<dbReference type="RefSeq" id="WP_172678912.1">
    <property type="nucleotide sequence ID" value="NZ_CP006905.1"/>
</dbReference>
<gene>
    <name evidence="1" type="ORF">U729_2337</name>
</gene>
<dbReference type="STRING" id="1561.NPD11_684"/>
<sequence length="54" mass="6376">MKRCFYCGKEIKGDGYENKIGTFCSEDHYDKYYKSLSKEEIIEIMNNMCVCSDD</sequence>
<protein>
    <recommendedName>
        <fullName evidence="3">TRASH domain-containing protein</fullName>
    </recommendedName>
</protein>
<organism evidence="1 2">
    <name type="scientific">Clostridium baratii str. Sullivan</name>
    <dbReference type="NCBI Taxonomy" id="1415775"/>
    <lineage>
        <taxon>Bacteria</taxon>
        <taxon>Bacillati</taxon>
        <taxon>Bacillota</taxon>
        <taxon>Clostridia</taxon>
        <taxon>Eubacteriales</taxon>
        <taxon>Clostridiaceae</taxon>
        <taxon>Clostridium</taxon>
    </lineage>
</organism>
<dbReference type="eggNOG" id="ENOG502ZS52">
    <property type="taxonomic scope" value="Bacteria"/>
</dbReference>
<accession>A0A0A7G1W5</accession>